<dbReference type="GO" id="GO:0046914">
    <property type="term" value="F:transition metal ion binding"/>
    <property type="evidence" value="ECO:0007669"/>
    <property type="project" value="InterPro"/>
</dbReference>
<name>A0A2G6E6T3_9BACT</name>
<dbReference type="Proteomes" id="UP000229740">
    <property type="component" value="Unassembled WGS sequence"/>
</dbReference>
<dbReference type="AlphaFoldDB" id="A0A2G6E6T3"/>
<reference evidence="3 4" key="1">
    <citation type="submission" date="2017-10" db="EMBL/GenBank/DDBJ databases">
        <title>Novel microbial diversity and functional potential in the marine mammal oral microbiome.</title>
        <authorList>
            <person name="Dudek N.K."/>
            <person name="Sun C.L."/>
            <person name="Burstein D."/>
            <person name="Kantor R.S."/>
            <person name="Aliaga Goltsman D.S."/>
            <person name="Bik E.M."/>
            <person name="Thomas B.C."/>
            <person name="Banfield J.F."/>
            <person name="Relman D.A."/>
        </authorList>
    </citation>
    <scope>NUCLEOTIDE SEQUENCE [LARGE SCALE GENOMIC DNA]</scope>
    <source>
        <strain evidence="3">DOLZORAL124_49_17</strain>
    </source>
</reference>
<evidence type="ECO:0000259" key="2">
    <source>
        <dbReference type="SMART" id="SM00899"/>
    </source>
</evidence>
<dbReference type="Gene3D" id="2.30.30.90">
    <property type="match status" value="1"/>
</dbReference>
<dbReference type="InterPro" id="IPR038157">
    <property type="entry name" value="FeoA_core_dom"/>
</dbReference>
<dbReference type="Pfam" id="PF04023">
    <property type="entry name" value="FeoA"/>
    <property type="match status" value="1"/>
</dbReference>
<dbReference type="PANTHER" id="PTHR42954:SF2">
    <property type="entry name" value="FE(2+) TRANSPORT PROTEIN A"/>
    <property type="match status" value="1"/>
</dbReference>
<dbReference type="InterPro" id="IPR008988">
    <property type="entry name" value="Transcriptional_repressor_C"/>
</dbReference>
<dbReference type="EMBL" id="PDPS01000026">
    <property type="protein sequence ID" value="PID57602.1"/>
    <property type="molecule type" value="Genomic_DNA"/>
</dbReference>
<dbReference type="InterPro" id="IPR007167">
    <property type="entry name" value="Fe-transptr_FeoA-like"/>
</dbReference>
<evidence type="ECO:0000256" key="1">
    <source>
        <dbReference type="ARBA" id="ARBA00023004"/>
    </source>
</evidence>
<comment type="caution">
    <text evidence="3">The sequence shown here is derived from an EMBL/GenBank/DDBJ whole genome shotgun (WGS) entry which is preliminary data.</text>
</comment>
<sequence length="74" mass="8308">MTLDMMQPNQECVIRDVTLDGAELQRLLDMGFIEGTPVKVIRNAPLMDPLDVEIRGYLIALRRHEASGVEVEAL</sequence>
<proteinExistence type="predicted"/>
<dbReference type="InterPro" id="IPR052713">
    <property type="entry name" value="FeoA"/>
</dbReference>
<protein>
    <submittedName>
        <fullName evidence="3">Iron transporter FeoA</fullName>
    </submittedName>
</protein>
<feature type="domain" description="Ferrous iron transporter FeoA-like" evidence="2">
    <location>
        <begin position="1"/>
        <end position="73"/>
    </location>
</feature>
<keyword evidence="1" id="KW-0408">Iron</keyword>
<evidence type="ECO:0000313" key="3">
    <source>
        <dbReference type="EMBL" id="PID57602.1"/>
    </source>
</evidence>
<gene>
    <name evidence="3" type="ORF">CSB45_07190</name>
</gene>
<dbReference type="PANTHER" id="PTHR42954">
    <property type="entry name" value="FE(2+) TRANSPORT PROTEIN A"/>
    <property type="match status" value="1"/>
</dbReference>
<dbReference type="SUPFAM" id="SSF50037">
    <property type="entry name" value="C-terminal domain of transcriptional repressors"/>
    <property type="match status" value="1"/>
</dbReference>
<accession>A0A2G6E6T3</accession>
<organism evidence="3 4">
    <name type="scientific">candidate division KSB3 bacterium</name>
    <dbReference type="NCBI Taxonomy" id="2044937"/>
    <lineage>
        <taxon>Bacteria</taxon>
        <taxon>candidate division KSB3</taxon>
    </lineage>
</organism>
<evidence type="ECO:0000313" key="4">
    <source>
        <dbReference type="Proteomes" id="UP000229740"/>
    </source>
</evidence>
<dbReference type="SMART" id="SM00899">
    <property type="entry name" value="FeoA"/>
    <property type="match status" value="1"/>
</dbReference>